<dbReference type="PANTHER" id="PTHR46390:SF1">
    <property type="entry name" value="MANNOSE-1-PHOSPHATE GUANYLYLTRANSFERASE"/>
    <property type="match status" value="1"/>
</dbReference>
<dbReference type="InterPro" id="IPR054566">
    <property type="entry name" value="ManC/GMP-like_b-helix"/>
</dbReference>
<evidence type="ECO:0000313" key="4">
    <source>
        <dbReference type="Proteomes" id="UP000230084"/>
    </source>
</evidence>
<dbReference type="EMBL" id="PCYM01000004">
    <property type="protein sequence ID" value="PIR47652.1"/>
    <property type="molecule type" value="Genomic_DNA"/>
</dbReference>
<dbReference type="InterPro" id="IPR005835">
    <property type="entry name" value="NTP_transferase_dom"/>
</dbReference>
<feature type="domain" description="MannoseP isomerase/GMP-like beta-helix" evidence="2">
    <location>
        <begin position="288"/>
        <end position="340"/>
    </location>
</feature>
<organism evidence="3 4">
    <name type="scientific">Candidatus Uhrbacteria bacterium CG10_big_fil_rev_8_21_14_0_10_50_16</name>
    <dbReference type="NCBI Taxonomy" id="1975039"/>
    <lineage>
        <taxon>Bacteria</taxon>
        <taxon>Candidatus Uhriibacteriota</taxon>
    </lineage>
</organism>
<dbReference type="GO" id="GO:0004475">
    <property type="term" value="F:mannose-1-phosphate guanylyltransferase (GTP) activity"/>
    <property type="evidence" value="ECO:0007669"/>
    <property type="project" value="TreeGrafter"/>
</dbReference>
<dbReference type="Pfam" id="PF22640">
    <property type="entry name" value="ManC_GMP_beta-helix"/>
    <property type="match status" value="1"/>
</dbReference>
<dbReference type="Proteomes" id="UP000230084">
    <property type="component" value="Unassembled WGS sequence"/>
</dbReference>
<evidence type="ECO:0000259" key="2">
    <source>
        <dbReference type="Pfam" id="PF22640"/>
    </source>
</evidence>
<dbReference type="SUPFAM" id="SSF53448">
    <property type="entry name" value="Nucleotide-diphospho-sugar transferases"/>
    <property type="match status" value="1"/>
</dbReference>
<dbReference type="PANTHER" id="PTHR46390">
    <property type="entry name" value="MANNOSE-1-PHOSPHATE GUANYLYLTRANSFERASE"/>
    <property type="match status" value="1"/>
</dbReference>
<dbReference type="Gene3D" id="3.90.550.10">
    <property type="entry name" value="Spore Coat Polysaccharide Biosynthesis Protein SpsA, Chain A"/>
    <property type="match status" value="1"/>
</dbReference>
<dbReference type="InterPro" id="IPR029044">
    <property type="entry name" value="Nucleotide-diphossugar_trans"/>
</dbReference>
<evidence type="ECO:0000259" key="1">
    <source>
        <dbReference type="Pfam" id="PF00483"/>
    </source>
</evidence>
<name>A0A2H0RM79_9BACT</name>
<feature type="domain" description="Nucleotidyl transferase" evidence="1">
    <location>
        <begin position="4"/>
        <end position="276"/>
    </location>
</feature>
<reference evidence="3 4" key="1">
    <citation type="submission" date="2017-09" db="EMBL/GenBank/DDBJ databases">
        <title>Depth-based differentiation of microbial function through sediment-hosted aquifers and enrichment of novel symbionts in the deep terrestrial subsurface.</title>
        <authorList>
            <person name="Probst A.J."/>
            <person name="Ladd B."/>
            <person name="Jarett J.K."/>
            <person name="Geller-Mcgrath D.E."/>
            <person name="Sieber C.M."/>
            <person name="Emerson J.B."/>
            <person name="Anantharaman K."/>
            <person name="Thomas B.C."/>
            <person name="Malmstrom R."/>
            <person name="Stieglmeier M."/>
            <person name="Klingl A."/>
            <person name="Woyke T."/>
            <person name="Ryan C.M."/>
            <person name="Banfield J.F."/>
        </authorList>
    </citation>
    <scope>NUCLEOTIDE SEQUENCE [LARGE SCALE GENOMIC DNA]</scope>
    <source>
        <strain evidence="3">CG10_big_fil_rev_8_21_14_0_10_50_16</strain>
    </source>
</reference>
<evidence type="ECO:0000313" key="3">
    <source>
        <dbReference type="EMBL" id="PIR47652.1"/>
    </source>
</evidence>
<dbReference type="GO" id="GO:0009298">
    <property type="term" value="P:GDP-mannose biosynthetic process"/>
    <property type="evidence" value="ECO:0007669"/>
    <property type="project" value="TreeGrafter"/>
</dbReference>
<dbReference type="Pfam" id="PF00483">
    <property type="entry name" value="NTP_transferase"/>
    <property type="match status" value="1"/>
</dbReference>
<protein>
    <submittedName>
        <fullName evidence="3">Uncharacterized protein</fullName>
    </submittedName>
</protein>
<comment type="caution">
    <text evidence="3">The sequence shown here is derived from an EMBL/GenBank/DDBJ whole genome shotgun (WGS) entry which is preliminary data.</text>
</comment>
<gene>
    <name evidence="3" type="ORF">COV06_02450</name>
</gene>
<dbReference type="AlphaFoldDB" id="A0A2H0RM79"/>
<dbReference type="InterPro" id="IPR051161">
    <property type="entry name" value="Mannose-6P_isomerase_type2"/>
</dbReference>
<accession>A0A2H0RM79</accession>
<dbReference type="SUPFAM" id="SSF159283">
    <property type="entry name" value="Guanosine diphospho-D-mannose pyrophosphorylase/mannose-6-phosphate isomerase linker domain"/>
    <property type="match status" value="1"/>
</dbReference>
<proteinExistence type="predicted"/>
<sequence>MNIIIFAGGAGTRLWPLSRTATPKQFAPFFEGKSTLQLAIDRVRTFGFDHIYISTNAAYVELVQQQVPELDLSHIFSEPAKRDLTAAIGLALVRLKKQGVSGIIGMLWADHLIDRPEVFREALKTADALVQESPERLVFIGERPRFANHNLGWIHVGPEQTPGARAFLGWKYRPELEVCQTMLTSGEWLWNPGYFVYDMDAILNIYKEQQLEMIEALQEMVGDEEKIATMYPLLPAIHFDNAIAEHVDPTQAIVLSVDMGWSDPGTLYAMKEALAEREEMNVTEGAVLTQDSRDCFVYNQVDGQLVTTVGLDGIMIVNTEDSILVCHRDAVPQIKDLLNRMKTEGYEGRL</sequence>